<gene>
    <name evidence="2" type="ORF">FSB_LOCUS48016</name>
</gene>
<proteinExistence type="predicted"/>
<feature type="compositionally biased region" description="Low complexity" evidence="1">
    <location>
        <begin position="123"/>
        <end position="140"/>
    </location>
</feature>
<protein>
    <submittedName>
        <fullName evidence="2">Uncharacterized protein</fullName>
    </submittedName>
</protein>
<evidence type="ECO:0000313" key="2">
    <source>
        <dbReference type="EMBL" id="SPD20134.1"/>
    </source>
</evidence>
<dbReference type="AlphaFoldDB" id="A0A2N9I7N4"/>
<dbReference type="EMBL" id="OIVN01004956">
    <property type="protein sequence ID" value="SPD20134.1"/>
    <property type="molecule type" value="Genomic_DNA"/>
</dbReference>
<organism evidence="2">
    <name type="scientific">Fagus sylvatica</name>
    <name type="common">Beechnut</name>
    <dbReference type="NCBI Taxonomy" id="28930"/>
    <lineage>
        <taxon>Eukaryota</taxon>
        <taxon>Viridiplantae</taxon>
        <taxon>Streptophyta</taxon>
        <taxon>Embryophyta</taxon>
        <taxon>Tracheophyta</taxon>
        <taxon>Spermatophyta</taxon>
        <taxon>Magnoliopsida</taxon>
        <taxon>eudicotyledons</taxon>
        <taxon>Gunneridae</taxon>
        <taxon>Pentapetalae</taxon>
        <taxon>rosids</taxon>
        <taxon>fabids</taxon>
        <taxon>Fagales</taxon>
        <taxon>Fagaceae</taxon>
        <taxon>Fagus</taxon>
    </lineage>
</organism>
<evidence type="ECO:0000256" key="1">
    <source>
        <dbReference type="SAM" id="MobiDB-lite"/>
    </source>
</evidence>
<reference evidence="2" key="1">
    <citation type="submission" date="2018-02" db="EMBL/GenBank/DDBJ databases">
        <authorList>
            <person name="Cohen D.B."/>
            <person name="Kent A.D."/>
        </authorList>
    </citation>
    <scope>NUCLEOTIDE SEQUENCE</scope>
</reference>
<sequence>MGITKPPTSAMRILHSSDPVKVEKLFNGSDPDLWRRGPVGLHHQRICGGVDPWVSTINISVEVWTRGSPPSTDLRGSNPDLRGPVGLMMKTSCEVSSSRLSSTRNRRSLIGRIQAPGWRSLHGAGSCSRRSGGSSRSIRSTTAMTAPPPLSIRR</sequence>
<accession>A0A2N9I7N4</accession>
<name>A0A2N9I7N4_FAGSY</name>
<feature type="region of interest" description="Disordered" evidence="1">
    <location>
        <begin position="121"/>
        <end position="154"/>
    </location>
</feature>